<evidence type="ECO:0000313" key="1">
    <source>
        <dbReference type="EnsemblProtists" id="EOD19491"/>
    </source>
</evidence>
<sequence>MLPPQINTFAARRRLLQAFLLASSVRNSPVLHAAATGAGAFSAYEMEMERAEPGMPAARVAAALARDEALLAKGVLPMYPLLSERRDIAALLEDEAAFRARILARPGASSSSKRGQAARTPALATQITRMGTQKVEPPPLSLGALALGYFERLSTAAADPTAVMAAAREYQAAAREANALAELAQRNRDSADSPRVGEYLRGMCEATRRSAASLDRVVALLPAQRQPLSADAVDRLIAAEQERTGRQ</sequence>
<dbReference type="HOGENOM" id="CLU_1126243_0_0_1"/>
<organism evidence="1 2">
    <name type="scientific">Emiliania huxleyi (strain CCMP1516)</name>
    <dbReference type="NCBI Taxonomy" id="280463"/>
    <lineage>
        <taxon>Eukaryota</taxon>
        <taxon>Haptista</taxon>
        <taxon>Haptophyta</taxon>
        <taxon>Prymnesiophyceae</taxon>
        <taxon>Isochrysidales</taxon>
        <taxon>Noelaerhabdaceae</taxon>
        <taxon>Emiliania</taxon>
    </lineage>
</organism>
<dbReference type="Proteomes" id="UP000013827">
    <property type="component" value="Unassembled WGS sequence"/>
</dbReference>
<keyword evidence="2" id="KW-1185">Reference proteome</keyword>
<dbReference type="PaxDb" id="2903-EOD19491"/>
<dbReference type="AlphaFoldDB" id="A0A0D3J7K6"/>
<dbReference type="RefSeq" id="XP_005771920.1">
    <property type="nucleotide sequence ID" value="XM_005771863.1"/>
</dbReference>
<protein>
    <submittedName>
        <fullName evidence="1">Uncharacterized protein</fullName>
    </submittedName>
</protein>
<dbReference type="KEGG" id="ehx:EMIHUDRAFT_209050"/>
<dbReference type="GeneID" id="17264992"/>
<dbReference type="EnsemblProtists" id="EOD19491">
    <property type="protein sequence ID" value="EOD19491"/>
    <property type="gene ID" value="EMIHUDRAFT_209050"/>
</dbReference>
<name>A0A0D3J7K6_EMIH1</name>
<reference evidence="1" key="2">
    <citation type="submission" date="2024-10" db="UniProtKB">
        <authorList>
            <consortium name="EnsemblProtists"/>
        </authorList>
    </citation>
    <scope>IDENTIFICATION</scope>
</reference>
<proteinExistence type="predicted"/>
<reference evidence="2" key="1">
    <citation type="journal article" date="2013" name="Nature">
        <title>Pan genome of the phytoplankton Emiliania underpins its global distribution.</title>
        <authorList>
            <person name="Read B.A."/>
            <person name="Kegel J."/>
            <person name="Klute M.J."/>
            <person name="Kuo A."/>
            <person name="Lefebvre S.C."/>
            <person name="Maumus F."/>
            <person name="Mayer C."/>
            <person name="Miller J."/>
            <person name="Monier A."/>
            <person name="Salamov A."/>
            <person name="Young J."/>
            <person name="Aguilar M."/>
            <person name="Claverie J.M."/>
            <person name="Frickenhaus S."/>
            <person name="Gonzalez K."/>
            <person name="Herman E.K."/>
            <person name="Lin Y.C."/>
            <person name="Napier J."/>
            <person name="Ogata H."/>
            <person name="Sarno A.F."/>
            <person name="Shmutz J."/>
            <person name="Schroeder D."/>
            <person name="de Vargas C."/>
            <person name="Verret F."/>
            <person name="von Dassow P."/>
            <person name="Valentin K."/>
            <person name="Van de Peer Y."/>
            <person name="Wheeler G."/>
            <person name="Dacks J.B."/>
            <person name="Delwiche C.F."/>
            <person name="Dyhrman S.T."/>
            <person name="Glockner G."/>
            <person name="John U."/>
            <person name="Richards T."/>
            <person name="Worden A.Z."/>
            <person name="Zhang X."/>
            <person name="Grigoriev I.V."/>
            <person name="Allen A.E."/>
            <person name="Bidle K."/>
            <person name="Borodovsky M."/>
            <person name="Bowler C."/>
            <person name="Brownlee C."/>
            <person name="Cock J.M."/>
            <person name="Elias M."/>
            <person name="Gladyshev V.N."/>
            <person name="Groth M."/>
            <person name="Guda C."/>
            <person name="Hadaegh A."/>
            <person name="Iglesias-Rodriguez M.D."/>
            <person name="Jenkins J."/>
            <person name="Jones B.M."/>
            <person name="Lawson T."/>
            <person name="Leese F."/>
            <person name="Lindquist E."/>
            <person name="Lobanov A."/>
            <person name="Lomsadze A."/>
            <person name="Malik S.B."/>
            <person name="Marsh M.E."/>
            <person name="Mackinder L."/>
            <person name="Mock T."/>
            <person name="Mueller-Roeber B."/>
            <person name="Pagarete A."/>
            <person name="Parker M."/>
            <person name="Probert I."/>
            <person name="Quesneville H."/>
            <person name="Raines C."/>
            <person name="Rensing S.A."/>
            <person name="Riano-Pachon D.M."/>
            <person name="Richier S."/>
            <person name="Rokitta S."/>
            <person name="Shiraiwa Y."/>
            <person name="Soanes D.M."/>
            <person name="van der Giezen M."/>
            <person name="Wahlund T.M."/>
            <person name="Williams B."/>
            <person name="Wilson W."/>
            <person name="Wolfe G."/>
            <person name="Wurch L.L."/>
        </authorList>
    </citation>
    <scope>NUCLEOTIDE SEQUENCE</scope>
</reference>
<evidence type="ECO:0000313" key="2">
    <source>
        <dbReference type="Proteomes" id="UP000013827"/>
    </source>
</evidence>
<accession>A0A0D3J7K6</accession>